<name>A0ACB8RY31_9AGAM</name>
<accession>A0ACB8RY31</accession>
<keyword evidence="2" id="KW-1185">Reference proteome</keyword>
<dbReference type="Proteomes" id="UP000814033">
    <property type="component" value="Unassembled WGS sequence"/>
</dbReference>
<evidence type="ECO:0000313" key="2">
    <source>
        <dbReference type="Proteomes" id="UP000814033"/>
    </source>
</evidence>
<sequence>MPTSLTVATTPTISNPQENILDAPQFVSAENIVVGGGDVVSPDLCLQDASIVIRTLSHGTPPRRTLYKVHKHVLALHCSVFESMFTGPQAAFDVGSDRHDGLPVMDLPDNPDDVLHFLKALYFPKETHHVPVAEIPGVTAPAHFPPSYHGILRLAMKYGAQDVQDIVVLALKTQGPSTLGGYDTLLSDVKKRYVYPSDSGQIISLARLCSIPDVLPLAFHLLSIRVRNASPARDPHINGLNSEDLCRLISGQNRSSKMMQAGIKSFVLSTCQARLCHVEMRTWLDKNLLDIMEGEPLWYLRNLRARAREAGAKKVFCDPCTANLRSQIDALRQSIWMKLPESFGLQKDVSAKWGSVEAST</sequence>
<dbReference type="EMBL" id="MU275882">
    <property type="protein sequence ID" value="KAI0048726.1"/>
    <property type="molecule type" value="Genomic_DNA"/>
</dbReference>
<proteinExistence type="predicted"/>
<evidence type="ECO:0000313" key="1">
    <source>
        <dbReference type="EMBL" id="KAI0048726.1"/>
    </source>
</evidence>
<reference evidence="1" key="1">
    <citation type="submission" date="2021-02" db="EMBL/GenBank/DDBJ databases">
        <authorList>
            <consortium name="DOE Joint Genome Institute"/>
            <person name="Ahrendt S."/>
            <person name="Looney B.P."/>
            <person name="Miyauchi S."/>
            <person name="Morin E."/>
            <person name="Drula E."/>
            <person name="Courty P.E."/>
            <person name="Chicoki N."/>
            <person name="Fauchery L."/>
            <person name="Kohler A."/>
            <person name="Kuo A."/>
            <person name="Labutti K."/>
            <person name="Pangilinan J."/>
            <person name="Lipzen A."/>
            <person name="Riley R."/>
            <person name="Andreopoulos W."/>
            <person name="He G."/>
            <person name="Johnson J."/>
            <person name="Barry K.W."/>
            <person name="Grigoriev I.V."/>
            <person name="Nagy L."/>
            <person name="Hibbett D."/>
            <person name="Henrissat B."/>
            <person name="Matheny P.B."/>
            <person name="Labbe J."/>
            <person name="Martin F."/>
        </authorList>
    </citation>
    <scope>NUCLEOTIDE SEQUENCE</scope>
    <source>
        <strain evidence="1">FP105234-sp</strain>
    </source>
</reference>
<organism evidence="1 2">
    <name type="scientific">Auriscalpium vulgare</name>
    <dbReference type="NCBI Taxonomy" id="40419"/>
    <lineage>
        <taxon>Eukaryota</taxon>
        <taxon>Fungi</taxon>
        <taxon>Dikarya</taxon>
        <taxon>Basidiomycota</taxon>
        <taxon>Agaricomycotina</taxon>
        <taxon>Agaricomycetes</taxon>
        <taxon>Russulales</taxon>
        <taxon>Auriscalpiaceae</taxon>
        <taxon>Auriscalpium</taxon>
    </lineage>
</organism>
<protein>
    <submittedName>
        <fullName evidence="1">Uncharacterized protein</fullName>
    </submittedName>
</protein>
<gene>
    <name evidence="1" type="ORF">FA95DRAFT_1604969</name>
</gene>
<comment type="caution">
    <text evidence="1">The sequence shown here is derived from an EMBL/GenBank/DDBJ whole genome shotgun (WGS) entry which is preliminary data.</text>
</comment>
<reference evidence="1" key="2">
    <citation type="journal article" date="2022" name="New Phytol.">
        <title>Evolutionary transition to the ectomycorrhizal habit in the genomes of a hyperdiverse lineage of mushroom-forming fungi.</title>
        <authorList>
            <person name="Looney B."/>
            <person name="Miyauchi S."/>
            <person name="Morin E."/>
            <person name="Drula E."/>
            <person name="Courty P.E."/>
            <person name="Kohler A."/>
            <person name="Kuo A."/>
            <person name="LaButti K."/>
            <person name="Pangilinan J."/>
            <person name="Lipzen A."/>
            <person name="Riley R."/>
            <person name="Andreopoulos W."/>
            <person name="He G."/>
            <person name="Johnson J."/>
            <person name="Nolan M."/>
            <person name="Tritt A."/>
            <person name="Barry K.W."/>
            <person name="Grigoriev I.V."/>
            <person name="Nagy L.G."/>
            <person name="Hibbett D."/>
            <person name="Henrissat B."/>
            <person name="Matheny P.B."/>
            <person name="Labbe J."/>
            <person name="Martin F.M."/>
        </authorList>
    </citation>
    <scope>NUCLEOTIDE SEQUENCE</scope>
    <source>
        <strain evidence="1">FP105234-sp</strain>
    </source>
</reference>